<sequence length="167" mass="17659">MSRREKTSIGWSPLMIIAVLVAIALAISFPFALVSTMPKQVSPLEQVKQALEDAAPGYDGDALNLNSLRVLETAPDGTIFLAGHMNGGGIAGVIFRDGGTYAGTVTSQDRDDVGFAGSDAGHAAYLYIKAEPQNKLGFHYCARSIMSKKPTDKLRKELAVSCGAALD</sequence>
<accession>A0ABX6JXQ4</accession>
<dbReference type="EMBL" id="CP049933">
    <property type="protein sequence ID" value="QIM17624.1"/>
    <property type="molecule type" value="Genomic_DNA"/>
</dbReference>
<evidence type="ECO:0000313" key="2">
    <source>
        <dbReference type="EMBL" id="QIM17624.1"/>
    </source>
</evidence>
<keyword evidence="1" id="KW-1133">Transmembrane helix</keyword>
<organism evidence="2 3">
    <name type="scientific">Leucobacter coleopterorum</name>
    <dbReference type="NCBI Taxonomy" id="2714933"/>
    <lineage>
        <taxon>Bacteria</taxon>
        <taxon>Bacillati</taxon>
        <taxon>Actinomycetota</taxon>
        <taxon>Actinomycetes</taxon>
        <taxon>Micrococcales</taxon>
        <taxon>Microbacteriaceae</taxon>
        <taxon>Leucobacter</taxon>
    </lineage>
</organism>
<name>A0ABX6JXQ4_9MICO</name>
<evidence type="ECO:0000313" key="3">
    <source>
        <dbReference type="Proteomes" id="UP000503441"/>
    </source>
</evidence>
<keyword evidence="3" id="KW-1185">Reference proteome</keyword>
<dbReference type="RefSeq" id="WP_166328342.1">
    <property type="nucleotide sequence ID" value="NZ_CP049933.1"/>
</dbReference>
<keyword evidence="1" id="KW-0472">Membrane</keyword>
<reference evidence="2 3" key="1">
    <citation type="submission" date="2020-03" db="EMBL/GenBank/DDBJ databases">
        <title>Leucobacter sp. nov., isolated from beetles.</title>
        <authorList>
            <person name="Hyun D.-W."/>
            <person name="Bae J.-W."/>
        </authorList>
    </citation>
    <scope>NUCLEOTIDE SEQUENCE [LARGE SCALE GENOMIC DNA]</scope>
    <source>
        <strain evidence="2 3">HDW9A</strain>
    </source>
</reference>
<keyword evidence="1" id="KW-0812">Transmembrane</keyword>
<evidence type="ECO:0000256" key="1">
    <source>
        <dbReference type="SAM" id="Phobius"/>
    </source>
</evidence>
<protein>
    <submittedName>
        <fullName evidence="2">Uncharacterized protein</fullName>
    </submittedName>
</protein>
<gene>
    <name evidence="2" type="ORF">G7066_00890</name>
</gene>
<feature type="transmembrane region" description="Helical" evidence="1">
    <location>
        <begin position="12"/>
        <end position="33"/>
    </location>
</feature>
<proteinExistence type="predicted"/>
<dbReference type="Proteomes" id="UP000503441">
    <property type="component" value="Chromosome"/>
</dbReference>